<dbReference type="GO" id="GO:0043565">
    <property type="term" value="F:sequence-specific DNA binding"/>
    <property type="evidence" value="ECO:0007669"/>
    <property type="project" value="TreeGrafter"/>
</dbReference>
<evidence type="ECO:0000256" key="3">
    <source>
        <dbReference type="ARBA" id="ARBA00023125"/>
    </source>
</evidence>
<dbReference type="PRINTS" id="PR00039">
    <property type="entry name" value="HTHLYSR"/>
</dbReference>
<name>N6WZ66_9GAMM</name>
<dbReference type="Pfam" id="PF03466">
    <property type="entry name" value="LysR_substrate"/>
    <property type="match status" value="1"/>
</dbReference>
<dbReference type="PANTHER" id="PTHR30537">
    <property type="entry name" value="HTH-TYPE TRANSCRIPTIONAL REGULATOR"/>
    <property type="match status" value="1"/>
</dbReference>
<comment type="caution">
    <text evidence="6">The sequence shown here is derived from an EMBL/GenBank/DDBJ whole genome shotgun (WGS) entry which is preliminary data.</text>
</comment>
<protein>
    <submittedName>
        <fullName evidence="6">LysR family transcriptional regulator</fullName>
    </submittedName>
</protein>
<sequence length="309" mass="33982">MARPSLADLNAFTAICTYRSFRKAADELGVSRSALSHTIRGLEQSLGVRLLNRTTRSVAPTDAGAHLLERLNPVLRDLDAALDALTDVGVTPSGLLRINANFAAARWLLAYVVPTFRSQYPDVELDLVSEGQLVDIVDHEFDAGVRLLEAVPQDMIAVPFGGDVRFVPVASPSYLSVWGRPQVPDDLMKHQCIRHRMPSGKRYRWEFSRAGQSLALDVPGMLTLDDSLLMVDAATEGLGIAFVAEPFAQSAVADGCLVRILEDWCPRESQLALYYPGHRHIPAALQVFIEVLRSAEANRRDAAERLTPQ</sequence>
<dbReference type="AlphaFoldDB" id="N6WZ66"/>
<evidence type="ECO:0000259" key="5">
    <source>
        <dbReference type="PROSITE" id="PS50931"/>
    </source>
</evidence>
<evidence type="ECO:0000256" key="2">
    <source>
        <dbReference type="ARBA" id="ARBA00023015"/>
    </source>
</evidence>
<dbReference type="PROSITE" id="PS50931">
    <property type="entry name" value="HTH_LYSR"/>
    <property type="match status" value="1"/>
</dbReference>
<dbReference type="CDD" id="cd08474">
    <property type="entry name" value="PBP2_CrgA_like_5"/>
    <property type="match status" value="1"/>
</dbReference>
<dbReference type="InterPro" id="IPR005119">
    <property type="entry name" value="LysR_subst-bd"/>
</dbReference>
<evidence type="ECO:0000313" key="6">
    <source>
        <dbReference type="EMBL" id="ENO14063.2"/>
    </source>
</evidence>
<dbReference type="OrthoDB" id="5723059at2"/>
<dbReference type="GO" id="GO:0006351">
    <property type="term" value="P:DNA-templated transcription"/>
    <property type="evidence" value="ECO:0007669"/>
    <property type="project" value="TreeGrafter"/>
</dbReference>
<dbReference type="Pfam" id="PF00126">
    <property type="entry name" value="HTH_1"/>
    <property type="match status" value="1"/>
</dbReference>
<dbReference type="STRING" id="626887.J057_21755"/>
<organism evidence="6 7">
    <name type="scientific">Marinobacter nanhaiticus D15-8W</name>
    <dbReference type="NCBI Taxonomy" id="626887"/>
    <lineage>
        <taxon>Bacteria</taxon>
        <taxon>Pseudomonadati</taxon>
        <taxon>Pseudomonadota</taxon>
        <taxon>Gammaproteobacteria</taxon>
        <taxon>Pseudomonadales</taxon>
        <taxon>Marinobacteraceae</taxon>
        <taxon>Marinobacter</taxon>
    </lineage>
</organism>
<dbReference type="PANTHER" id="PTHR30537:SF1">
    <property type="entry name" value="HTH-TYPE TRANSCRIPTIONAL REGULATOR PGRR"/>
    <property type="match status" value="1"/>
</dbReference>
<evidence type="ECO:0000256" key="4">
    <source>
        <dbReference type="ARBA" id="ARBA00023163"/>
    </source>
</evidence>
<keyword evidence="3" id="KW-0238">DNA-binding</keyword>
<dbReference type="InterPro" id="IPR036390">
    <property type="entry name" value="WH_DNA-bd_sf"/>
</dbReference>
<dbReference type="Gene3D" id="1.10.10.10">
    <property type="entry name" value="Winged helix-like DNA-binding domain superfamily/Winged helix DNA-binding domain"/>
    <property type="match status" value="1"/>
</dbReference>
<dbReference type="EMBL" id="APLQ01000014">
    <property type="protein sequence ID" value="ENO14063.2"/>
    <property type="molecule type" value="Genomic_DNA"/>
</dbReference>
<dbReference type="RefSeq" id="WP_040882679.1">
    <property type="nucleotide sequence ID" value="NZ_KB822693.1"/>
</dbReference>
<reference evidence="6 7" key="1">
    <citation type="journal article" date="2013" name="Genome Announc.">
        <title>Genome Sequence of the Polycyclic Aromatic Hydrocarbon-Degrading Bacterium Strain Marinobacter nanhaiticus D15-8WT.</title>
        <authorList>
            <person name="Cui Z."/>
            <person name="Gao W."/>
            <person name="Li Q."/>
            <person name="Xu G."/>
            <person name="Zheng L."/>
        </authorList>
    </citation>
    <scope>NUCLEOTIDE SEQUENCE [LARGE SCALE GENOMIC DNA]</scope>
    <source>
        <strain evidence="6 7">D15-8W</strain>
    </source>
</reference>
<dbReference type="InterPro" id="IPR036388">
    <property type="entry name" value="WH-like_DNA-bd_sf"/>
</dbReference>
<dbReference type="SUPFAM" id="SSF53850">
    <property type="entry name" value="Periplasmic binding protein-like II"/>
    <property type="match status" value="1"/>
</dbReference>
<dbReference type="PATRIC" id="fig|626887.3.peg.4352"/>
<gene>
    <name evidence="6" type="ORF">J057_21755</name>
</gene>
<dbReference type="FunFam" id="1.10.10.10:FF:000001">
    <property type="entry name" value="LysR family transcriptional regulator"/>
    <property type="match status" value="1"/>
</dbReference>
<evidence type="ECO:0000313" key="7">
    <source>
        <dbReference type="Proteomes" id="UP000013165"/>
    </source>
</evidence>
<keyword evidence="2" id="KW-0805">Transcription regulation</keyword>
<keyword evidence="7" id="KW-1185">Reference proteome</keyword>
<comment type="similarity">
    <text evidence="1">Belongs to the LysR transcriptional regulatory family.</text>
</comment>
<dbReference type="Gene3D" id="3.40.190.290">
    <property type="match status" value="1"/>
</dbReference>
<keyword evidence="4" id="KW-0804">Transcription</keyword>
<dbReference type="InterPro" id="IPR058163">
    <property type="entry name" value="LysR-type_TF_proteobact-type"/>
</dbReference>
<dbReference type="HOGENOM" id="CLU_039613_16_4_6"/>
<evidence type="ECO:0000256" key="1">
    <source>
        <dbReference type="ARBA" id="ARBA00009437"/>
    </source>
</evidence>
<dbReference type="Proteomes" id="UP000013165">
    <property type="component" value="Unassembled WGS sequence"/>
</dbReference>
<dbReference type="GO" id="GO:0003700">
    <property type="term" value="F:DNA-binding transcription factor activity"/>
    <property type="evidence" value="ECO:0007669"/>
    <property type="project" value="InterPro"/>
</dbReference>
<feature type="domain" description="HTH lysR-type" evidence="5">
    <location>
        <begin position="4"/>
        <end position="61"/>
    </location>
</feature>
<dbReference type="SUPFAM" id="SSF46785">
    <property type="entry name" value="Winged helix' DNA-binding domain"/>
    <property type="match status" value="1"/>
</dbReference>
<proteinExistence type="inferred from homology"/>
<dbReference type="InterPro" id="IPR000847">
    <property type="entry name" value="LysR_HTH_N"/>
</dbReference>
<accession>N6WZ66</accession>
<dbReference type="eggNOG" id="COG0583">
    <property type="taxonomic scope" value="Bacteria"/>
</dbReference>